<dbReference type="SUPFAM" id="SSF103473">
    <property type="entry name" value="MFS general substrate transporter"/>
    <property type="match status" value="1"/>
</dbReference>
<keyword evidence="4 7" id="KW-1133">Transmembrane helix</keyword>
<keyword evidence="2" id="KW-0813">Transport</keyword>
<dbReference type="AlphaFoldDB" id="D8PNL1"/>
<evidence type="ECO:0000313" key="9">
    <source>
        <dbReference type="Proteomes" id="UP000007431"/>
    </source>
</evidence>
<feature type="transmembrane region" description="Helical" evidence="7">
    <location>
        <begin position="130"/>
        <end position="147"/>
    </location>
</feature>
<proteinExistence type="predicted"/>
<comment type="subcellular location">
    <subcellularLocation>
        <location evidence="1">Membrane</location>
        <topology evidence="1">Multi-pass membrane protein</topology>
    </subcellularLocation>
</comment>
<evidence type="ECO:0000256" key="5">
    <source>
        <dbReference type="ARBA" id="ARBA00023136"/>
    </source>
</evidence>
<feature type="transmembrane region" description="Helical" evidence="7">
    <location>
        <begin position="334"/>
        <end position="352"/>
    </location>
</feature>
<dbReference type="Proteomes" id="UP000007431">
    <property type="component" value="Unassembled WGS sequence"/>
</dbReference>
<dbReference type="GO" id="GO:0016020">
    <property type="term" value="C:membrane"/>
    <property type="evidence" value="ECO:0007669"/>
    <property type="project" value="UniProtKB-SubCell"/>
</dbReference>
<feature type="transmembrane region" description="Helical" evidence="7">
    <location>
        <begin position="294"/>
        <end position="314"/>
    </location>
</feature>
<feature type="transmembrane region" description="Helical" evidence="7">
    <location>
        <begin position="188"/>
        <end position="210"/>
    </location>
</feature>
<dbReference type="Pfam" id="PF07690">
    <property type="entry name" value="MFS_1"/>
    <property type="match status" value="1"/>
</dbReference>
<feature type="transmembrane region" description="Helical" evidence="7">
    <location>
        <begin position="450"/>
        <end position="471"/>
    </location>
</feature>
<dbReference type="InParanoid" id="D8PNL1"/>
<evidence type="ECO:0000256" key="6">
    <source>
        <dbReference type="SAM" id="MobiDB-lite"/>
    </source>
</evidence>
<evidence type="ECO:0008006" key="10">
    <source>
        <dbReference type="Google" id="ProtNLM"/>
    </source>
</evidence>
<dbReference type="EMBL" id="GL377302">
    <property type="protein sequence ID" value="EFJ02239.1"/>
    <property type="molecule type" value="Genomic_DNA"/>
</dbReference>
<feature type="transmembrane region" description="Helical" evidence="7">
    <location>
        <begin position="159"/>
        <end position="179"/>
    </location>
</feature>
<organism evidence="9">
    <name type="scientific">Schizophyllum commune (strain H4-8 / FGSC 9210)</name>
    <name type="common">Split gill fungus</name>
    <dbReference type="NCBI Taxonomy" id="578458"/>
    <lineage>
        <taxon>Eukaryota</taxon>
        <taxon>Fungi</taxon>
        <taxon>Dikarya</taxon>
        <taxon>Basidiomycota</taxon>
        <taxon>Agaricomycotina</taxon>
        <taxon>Agaricomycetes</taxon>
        <taxon>Agaricomycetidae</taxon>
        <taxon>Agaricales</taxon>
        <taxon>Schizophyllaceae</taxon>
        <taxon>Schizophyllum</taxon>
    </lineage>
</organism>
<feature type="transmembrane region" description="Helical" evidence="7">
    <location>
        <begin position="359"/>
        <end position="378"/>
    </location>
</feature>
<dbReference type="GO" id="GO:0022857">
    <property type="term" value="F:transmembrane transporter activity"/>
    <property type="evidence" value="ECO:0007669"/>
    <property type="project" value="InterPro"/>
</dbReference>
<keyword evidence="3 7" id="KW-0812">Transmembrane</keyword>
<feature type="compositionally biased region" description="Low complexity" evidence="6">
    <location>
        <begin position="1"/>
        <end position="12"/>
    </location>
</feature>
<feature type="transmembrane region" description="Helical" evidence="7">
    <location>
        <begin position="222"/>
        <end position="244"/>
    </location>
</feature>
<dbReference type="eggNOG" id="KOG2533">
    <property type="taxonomic scope" value="Eukaryota"/>
</dbReference>
<evidence type="ECO:0000256" key="4">
    <source>
        <dbReference type="ARBA" id="ARBA00022989"/>
    </source>
</evidence>
<protein>
    <recommendedName>
        <fullName evidence="10">Major facilitator superfamily (MFS) profile domain-containing protein</fullName>
    </recommendedName>
</protein>
<keyword evidence="5 7" id="KW-0472">Membrane</keyword>
<dbReference type="InterPro" id="IPR011701">
    <property type="entry name" value="MFS"/>
</dbReference>
<dbReference type="InterPro" id="IPR036259">
    <property type="entry name" value="MFS_trans_sf"/>
</dbReference>
<accession>D8PNL1</accession>
<feature type="region of interest" description="Disordered" evidence="6">
    <location>
        <begin position="1"/>
        <end position="21"/>
    </location>
</feature>
<evidence type="ECO:0000313" key="8">
    <source>
        <dbReference type="EMBL" id="EFJ02239.1"/>
    </source>
</evidence>
<dbReference type="PANTHER" id="PTHR43791">
    <property type="entry name" value="PERMEASE-RELATED"/>
    <property type="match status" value="1"/>
</dbReference>
<dbReference type="VEuPathDB" id="FungiDB:SCHCODRAFT_02612541"/>
<reference evidence="8 9" key="1">
    <citation type="journal article" date="2010" name="Nat. Biotechnol.">
        <title>Genome sequence of the model mushroom Schizophyllum commune.</title>
        <authorList>
            <person name="Ohm R.A."/>
            <person name="de Jong J.F."/>
            <person name="Lugones L.G."/>
            <person name="Aerts A."/>
            <person name="Kothe E."/>
            <person name="Stajich J.E."/>
            <person name="de Vries R.P."/>
            <person name="Record E."/>
            <person name="Levasseur A."/>
            <person name="Baker S.E."/>
            <person name="Bartholomew K.A."/>
            <person name="Coutinho P.M."/>
            <person name="Erdmann S."/>
            <person name="Fowler T.J."/>
            <person name="Gathman A.C."/>
            <person name="Lombard V."/>
            <person name="Henrissat B."/>
            <person name="Knabe N."/>
            <person name="Kuees U."/>
            <person name="Lilly W.W."/>
            <person name="Lindquist E."/>
            <person name="Lucas S."/>
            <person name="Magnuson J.K."/>
            <person name="Piumi F."/>
            <person name="Raudaskoski M."/>
            <person name="Salamov A."/>
            <person name="Schmutz J."/>
            <person name="Schwarze F.W.M.R."/>
            <person name="vanKuyk P.A."/>
            <person name="Horton J.S."/>
            <person name="Grigoriev I.V."/>
            <person name="Woesten H.A.B."/>
        </authorList>
    </citation>
    <scope>NUCLEOTIDE SEQUENCE [LARGE SCALE GENOMIC DNA]</scope>
    <source>
        <strain evidence="9">H4-8 / FGSC 9210</strain>
    </source>
</reference>
<name>D8PNL1_SCHCM</name>
<dbReference type="PANTHER" id="PTHR43791:SF7">
    <property type="entry name" value="MAJOR FACILITATOR SUPERFAMILY (MFS) PROFILE DOMAIN-CONTAINING PROTEIN"/>
    <property type="match status" value="1"/>
</dbReference>
<evidence type="ECO:0000256" key="2">
    <source>
        <dbReference type="ARBA" id="ARBA00022448"/>
    </source>
</evidence>
<keyword evidence="9" id="KW-1185">Reference proteome</keyword>
<dbReference type="OMA" id="AWRTYYV"/>
<evidence type="ECO:0000256" key="3">
    <source>
        <dbReference type="ARBA" id="ARBA00022692"/>
    </source>
</evidence>
<feature type="transmembrane region" description="Helical" evidence="7">
    <location>
        <begin position="422"/>
        <end position="444"/>
    </location>
</feature>
<feature type="transmembrane region" description="Helical" evidence="7">
    <location>
        <begin position="390"/>
        <end position="410"/>
    </location>
</feature>
<dbReference type="HOGENOM" id="CLU_001265_0_5_1"/>
<sequence length="548" mass="61555">MAADSPARSDSSSLDEKMSKSDVNGIADEALNSEKHVAEDTAEATTQYTEEQYAALVRRFDRFLLPIMWICYGVQQADKTGLSTQVCIKEDTHLRGQQYSWLSTIFYISYLCCEFPSNWVMQRINIGRTLSVLMLIWGVIVLCTAFAENWAHLMVLRTLQGAAECTISPAFLLIVGAFYTRREHTLRALIWGTANAGFGIITDLCMYFIAKHAQEAGGLAPWKAISFFLGGMTIVLSFFAFFLLGTPREVLWLSPEQKRMAAARVAANKTGSDRLKRYWNTSQALSVFRDPQTIFFFVVNFVNNLPNGGTTSFGNLVYVSFGFSNLEVLVKGNIPRSAFSIVFFLFVGWVNLKWTGLRFWIMMASVVPSLVGMLATALLPDDPSIRWTKWGMYFMTVTGNVSGPLMWTMVPSNVAGRTKKTVMSSIMFVAYCVGNAIGAQIFRAEDAPRYVPAIISCGVLYCVQFVLMFLWRSYYVWENRRRDRAAEAAGISPEERERLGMINAENDMTDVENVQCVSPPFLRFLPSLTLFLLASAMRCEERACGRCC</sequence>
<evidence type="ECO:0000256" key="7">
    <source>
        <dbReference type="SAM" id="Phobius"/>
    </source>
</evidence>
<dbReference type="Gene3D" id="1.20.1250.20">
    <property type="entry name" value="MFS general substrate transporter like domains"/>
    <property type="match status" value="1"/>
</dbReference>
<evidence type="ECO:0000256" key="1">
    <source>
        <dbReference type="ARBA" id="ARBA00004141"/>
    </source>
</evidence>
<gene>
    <name evidence="8" type="ORF">SCHCODRAFT_48050</name>
</gene>